<dbReference type="RefSeq" id="WP_046154359.1">
    <property type="nucleotide sequence ID" value="NZ_CADFGU010000001.1"/>
</dbReference>
<keyword evidence="1" id="KW-0812">Transmembrane</keyword>
<evidence type="ECO:0000313" key="3">
    <source>
        <dbReference type="Proteomes" id="UP000033618"/>
    </source>
</evidence>
<accession>A0A0F5JTD4</accession>
<dbReference type="OrthoDB" id="7062791at2"/>
<gene>
    <name evidence="2" type="ORF">WM40_25170</name>
</gene>
<feature type="transmembrane region" description="Helical" evidence="1">
    <location>
        <begin position="113"/>
        <end position="135"/>
    </location>
</feature>
<dbReference type="EMBL" id="LAQU01000072">
    <property type="protein sequence ID" value="KKB61096.1"/>
    <property type="molecule type" value="Genomic_DNA"/>
</dbReference>
<feature type="transmembrane region" description="Helical" evidence="1">
    <location>
        <begin position="79"/>
        <end position="101"/>
    </location>
</feature>
<dbReference type="STRING" id="28092.WM40_25170"/>
<evidence type="ECO:0000256" key="1">
    <source>
        <dbReference type="SAM" id="Phobius"/>
    </source>
</evidence>
<dbReference type="Proteomes" id="UP000033618">
    <property type="component" value="Unassembled WGS sequence"/>
</dbReference>
<dbReference type="AlphaFoldDB" id="A0A0F5JTD4"/>
<evidence type="ECO:0000313" key="2">
    <source>
        <dbReference type="EMBL" id="KKB61096.1"/>
    </source>
</evidence>
<feature type="transmembrane region" description="Helical" evidence="1">
    <location>
        <begin position="44"/>
        <end position="67"/>
    </location>
</feature>
<dbReference type="PATRIC" id="fig|28092.6.peg.5943"/>
<keyword evidence="3" id="KW-1185">Reference proteome</keyword>
<sequence>MQRLILPYLSGFLSVLFFQQAMIGMLHAAGLSAQMPFDLTPAPAFGVPNFLVSAIAAGVYAVVMAWVFRIEPYRPAPWIPAFVFGAIVPTALSIFVLGPVQGVWPSGNILPRVAFGAVCNGFWGWGTLIMIRAFISSAGFTDRDDGNA</sequence>
<keyword evidence="1" id="KW-1133">Transmembrane helix</keyword>
<name>A0A0F5JTD4_9BURK</name>
<proteinExistence type="predicted"/>
<keyword evidence="1" id="KW-0472">Membrane</keyword>
<organism evidence="2 3">
    <name type="scientific">Robbsia andropogonis</name>
    <dbReference type="NCBI Taxonomy" id="28092"/>
    <lineage>
        <taxon>Bacteria</taxon>
        <taxon>Pseudomonadati</taxon>
        <taxon>Pseudomonadota</taxon>
        <taxon>Betaproteobacteria</taxon>
        <taxon>Burkholderiales</taxon>
        <taxon>Burkholderiaceae</taxon>
        <taxon>Robbsia</taxon>
    </lineage>
</organism>
<comment type="caution">
    <text evidence="2">The sequence shown here is derived from an EMBL/GenBank/DDBJ whole genome shotgun (WGS) entry which is preliminary data.</text>
</comment>
<reference evidence="2 3" key="1">
    <citation type="submission" date="2015-03" db="EMBL/GenBank/DDBJ databases">
        <title>Draft Genome Sequence of Burkholderia andropogonis type strain ICMP2807, isolated from Sorghum bicolor.</title>
        <authorList>
            <person name="Lopes-Santos L."/>
            <person name="Castro D.B."/>
            <person name="Ottoboni L.M."/>
            <person name="Park D."/>
            <person name="Weirc B.S."/>
            <person name="Destefano S.A."/>
        </authorList>
    </citation>
    <scope>NUCLEOTIDE SEQUENCE [LARGE SCALE GENOMIC DNA]</scope>
    <source>
        <strain evidence="2 3">ICMP2807</strain>
    </source>
</reference>
<protein>
    <submittedName>
        <fullName evidence="2">Membrane protein</fullName>
    </submittedName>
</protein>